<evidence type="ECO:0000313" key="1">
    <source>
        <dbReference type="EMBL" id="KAI3715176.1"/>
    </source>
</evidence>
<keyword evidence="2" id="KW-1185">Reference proteome</keyword>
<evidence type="ECO:0000313" key="2">
    <source>
        <dbReference type="Proteomes" id="UP001055879"/>
    </source>
</evidence>
<accession>A0ACB9AZ10</accession>
<reference evidence="1 2" key="2">
    <citation type="journal article" date="2022" name="Mol. Ecol. Resour.">
        <title>The genomes of chicory, endive, great burdock and yacon provide insights into Asteraceae paleo-polyploidization history and plant inulin production.</title>
        <authorList>
            <person name="Fan W."/>
            <person name="Wang S."/>
            <person name="Wang H."/>
            <person name="Wang A."/>
            <person name="Jiang F."/>
            <person name="Liu H."/>
            <person name="Zhao H."/>
            <person name="Xu D."/>
            <person name="Zhang Y."/>
        </authorList>
    </citation>
    <scope>NUCLEOTIDE SEQUENCE [LARGE SCALE GENOMIC DNA]</scope>
    <source>
        <strain evidence="2">cv. Niubang</strain>
    </source>
</reference>
<sequence length="146" mass="15478">MIGGSSKKSATRKAAHVQEVVSKTGPEAVKSKEAQILEAIVEINKPNLEEGAVKSAGPYVPHCNNFEAQLGVNIENNQAYMENPEDLNGKDVDVAFLHNANLEVVKVGVEAASGGNQAAMSNELGISDSYDRLEDFGSHIGRLGCV</sequence>
<reference evidence="2" key="1">
    <citation type="journal article" date="2022" name="Mol. Ecol. Resour.">
        <title>The genomes of chicory, endive, great burdock and yacon provide insights into Asteraceae palaeo-polyploidization history and plant inulin production.</title>
        <authorList>
            <person name="Fan W."/>
            <person name="Wang S."/>
            <person name="Wang H."/>
            <person name="Wang A."/>
            <person name="Jiang F."/>
            <person name="Liu H."/>
            <person name="Zhao H."/>
            <person name="Xu D."/>
            <person name="Zhang Y."/>
        </authorList>
    </citation>
    <scope>NUCLEOTIDE SEQUENCE [LARGE SCALE GENOMIC DNA]</scope>
    <source>
        <strain evidence="2">cv. Niubang</strain>
    </source>
</reference>
<name>A0ACB9AZ10_ARCLA</name>
<protein>
    <submittedName>
        <fullName evidence="1">Uncharacterized protein</fullName>
    </submittedName>
</protein>
<proteinExistence type="predicted"/>
<dbReference type="Proteomes" id="UP001055879">
    <property type="component" value="Linkage Group LG07"/>
</dbReference>
<dbReference type="EMBL" id="CM042053">
    <property type="protein sequence ID" value="KAI3715176.1"/>
    <property type="molecule type" value="Genomic_DNA"/>
</dbReference>
<gene>
    <name evidence="1" type="ORF">L6452_22146</name>
</gene>
<comment type="caution">
    <text evidence="1">The sequence shown here is derived from an EMBL/GenBank/DDBJ whole genome shotgun (WGS) entry which is preliminary data.</text>
</comment>
<organism evidence="1 2">
    <name type="scientific">Arctium lappa</name>
    <name type="common">Greater burdock</name>
    <name type="synonym">Lappa major</name>
    <dbReference type="NCBI Taxonomy" id="4217"/>
    <lineage>
        <taxon>Eukaryota</taxon>
        <taxon>Viridiplantae</taxon>
        <taxon>Streptophyta</taxon>
        <taxon>Embryophyta</taxon>
        <taxon>Tracheophyta</taxon>
        <taxon>Spermatophyta</taxon>
        <taxon>Magnoliopsida</taxon>
        <taxon>eudicotyledons</taxon>
        <taxon>Gunneridae</taxon>
        <taxon>Pentapetalae</taxon>
        <taxon>asterids</taxon>
        <taxon>campanulids</taxon>
        <taxon>Asterales</taxon>
        <taxon>Asteraceae</taxon>
        <taxon>Carduoideae</taxon>
        <taxon>Cardueae</taxon>
        <taxon>Arctiinae</taxon>
        <taxon>Arctium</taxon>
    </lineage>
</organism>